<gene>
    <name evidence="2" type="ORF">PSA7680_02486</name>
</gene>
<dbReference type="EMBL" id="FWFQ01000017">
    <property type="protein sequence ID" value="SLN48362.1"/>
    <property type="molecule type" value="Genomic_DNA"/>
</dbReference>
<organism evidence="2 3">
    <name type="scientific">Pseudoruegeria aquimaris</name>
    <dbReference type="NCBI Taxonomy" id="393663"/>
    <lineage>
        <taxon>Bacteria</taxon>
        <taxon>Pseudomonadati</taxon>
        <taxon>Pseudomonadota</taxon>
        <taxon>Alphaproteobacteria</taxon>
        <taxon>Rhodobacterales</taxon>
        <taxon>Roseobacteraceae</taxon>
        <taxon>Pseudoruegeria</taxon>
    </lineage>
</organism>
<keyword evidence="1" id="KW-1133">Transmembrane helix</keyword>
<sequence>MPDWILFFATALFVAMLLCRLVATFLPRCALTRMMENGLRGSADPSLRRSFRAWNIQSPDGRG</sequence>
<feature type="transmembrane region" description="Helical" evidence="1">
    <location>
        <begin position="6"/>
        <end position="26"/>
    </location>
</feature>
<evidence type="ECO:0000313" key="3">
    <source>
        <dbReference type="Proteomes" id="UP000193409"/>
    </source>
</evidence>
<dbReference type="Proteomes" id="UP000193409">
    <property type="component" value="Unassembled WGS sequence"/>
</dbReference>
<accession>A0A1Y5SU30</accession>
<keyword evidence="3" id="KW-1185">Reference proteome</keyword>
<dbReference type="AlphaFoldDB" id="A0A1Y5SU30"/>
<evidence type="ECO:0000313" key="2">
    <source>
        <dbReference type="EMBL" id="SLN48362.1"/>
    </source>
</evidence>
<keyword evidence="1" id="KW-0812">Transmembrane</keyword>
<reference evidence="2 3" key="1">
    <citation type="submission" date="2017-03" db="EMBL/GenBank/DDBJ databases">
        <authorList>
            <person name="Afonso C.L."/>
            <person name="Miller P.J."/>
            <person name="Scott M.A."/>
            <person name="Spackman E."/>
            <person name="Goraichik I."/>
            <person name="Dimitrov K.M."/>
            <person name="Suarez D.L."/>
            <person name="Swayne D.E."/>
        </authorList>
    </citation>
    <scope>NUCLEOTIDE SEQUENCE [LARGE SCALE GENOMIC DNA]</scope>
    <source>
        <strain evidence="2 3">CECT 7680</strain>
    </source>
</reference>
<evidence type="ECO:0000256" key="1">
    <source>
        <dbReference type="SAM" id="Phobius"/>
    </source>
</evidence>
<proteinExistence type="predicted"/>
<protein>
    <submittedName>
        <fullName evidence="2">Uncharacterized protein</fullName>
    </submittedName>
</protein>
<keyword evidence="1" id="KW-0472">Membrane</keyword>
<name>A0A1Y5SU30_9RHOB</name>